<evidence type="ECO:0000256" key="1">
    <source>
        <dbReference type="ARBA" id="ARBA00022723"/>
    </source>
</evidence>
<evidence type="ECO:0000313" key="7">
    <source>
        <dbReference type="Proteomes" id="UP000005239"/>
    </source>
</evidence>
<dbReference type="PANTHER" id="PTHR24408">
    <property type="entry name" value="ZINC FINGER PROTEIN"/>
    <property type="match status" value="1"/>
</dbReference>
<protein>
    <submittedName>
        <fullName evidence="6">Zinc finger protein</fullName>
    </submittedName>
</protein>
<organism evidence="6 7">
    <name type="scientific">Pristionchus pacificus</name>
    <name type="common">Parasitic nematode worm</name>
    <dbReference type="NCBI Taxonomy" id="54126"/>
    <lineage>
        <taxon>Eukaryota</taxon>
        <taxon>Metazoa</taxon>
        <taxon>Ecdysozoa</taxon>
        <taxon>Nematoda</taxon>
        <taxon>Chromadorea</taxon>
        <taxon>Rhabditida</taxon>
        <taxon>Rhabditina</taxon>
        <taxon>Diplogasteromorpha</taxon>
        <taxon>Diplogasteroidea</taxon>
        <taxon>Neodiplogasteridae</taxon>
        <taxon>Pristionchus</taxon>
    </lineage>
</organism>
<dbReference type="OrthoDB" id="7741383at2759"/>
<keyword evidence="4" id="KW-0862">Zinc</keyword>
<proteinExistence type="predicted"/>
<evidence type="ECO:0000256" key="3">
    <source>
        <dbReference type="ARBA" id="ARBA00022771"/>
    </source>
</evidence>
<dbReference type="SMART" id="SM00355">
    <property type="entry name" value="ZnF_C2H2"/>
    <property type="match status" value="3"/>
</dbReference>
<sequence>MHSLQEMMPILEASLPDNRSKHDSPSIEAQGSGSSIARERSNRSRPLSATAHVFVGNDISQIRMVKEEVLQMEDAVVNLNQTEFSFWLGEQIAAMESRKGRTTQPLSVVSYYAGKDISQMKLVKDEDDAVERKQSATVAAPVTLLDLLGPATGSATTTSAVMKAAASTLATATSQAATKRSDAPITRPTTAEVFLSKRAALVTKMRAEPTGTKVAPVASPPNAAGEWACEVCDQAFKDKFARAHHMISQHRDTRTQQKKGAKVKQHTINTAAYSRQFQCEVCPSRFSLNNSLLQHLRTEHNLPPYECRACNQRFFYLADLTRHGNEEH</sequence>
<keyword evidence="7" id="KW-1185">Reference proteome</keyword>
<dbReference type="GO" id="GO:0008270">
    <property type="term" value="F:zinc ion binding"/>
    <property type="evidence" value="ECO:0007669"/>
    <property type="project" value="UniProtKB-KW"/>
</dbReference>
<evidence type="ECO:0000313" key="6">
    <source>
        <dbReference type="EnsemblMetazoa" id="PPA04069.1"/>
    </source>
</evidence>
<evidence type="ECO:0000256" key="5">
    <source>
        <dbReference type="SAM" id="MobiDB-lite"/>
    </source>
</evidence>
<feature type="region of interest" description="Disordered" evidence="5">
    <location>
        <begin position="14"/>
        <end position="44"/>
    </location>
</feature>
<accession>A0A8R1U5H5</accession>
<dbReference type="Pfam" id="PF00096">
    <property type="entry name" value="zf-C2H2"/>
    <property type="match status" value="1"/>
</dbReference>
<dbReference type="InterPro" id="IPR036236">
    <property type="entry name" value="Znf_C2H2_sf"/>
</dbReference>
<keyword evidence="1" id="KW-0479">Metal-binding</keyword>
<dbReference type="EnsemblMetazoa" id="PPA04069.1">
    <property type="protein sequence ID" value="PPA04069.1"/>
    <property type="gene ID" value="WBGene00093623"/>
</dbReference>
<dbReference type="InterPro" id="IPR013087">
    <property type="entry name" value="Znf_C2H2_type"/>
</dbReference>
<reference evidence="6" key="2">
    <citation type="submission" date="2022-06" db="UniProtKB">
        <authorList>
            <consortium name="EnsemblMetazoa"/>
        </authorList>
    </citation>
    <scope>IDENTIFICATION</scope>
    <source>
        <strain evidence="6">PS312</strain>
    </source>
</reference>
<keyword evidence="3" id="KW-0863">Zinc-finger</keyword>
<dbReference type="PROSITE" id="PS00028">
    <property type="entry name" value="ZINC_FINGER_C2H2_1"/>
    <property type="match status" value="2"/>
</dbReference>
<gene>
    <name evidence="6" type="primary">WBGene00093623</name>
</gene>
<accession>A0A2A6CIF2</accession>
<dbReference type="PROSITE" id="PS50157">
    <property type="entry name" value="ZINC_FINGER_C2H2_2"/>
    <property type="match status" value="2"/>
</dbReference>
<dbReference type="AlphaFoldDB" id="A0A2A6CIF2"/>
<evidence type="ECO:0000256" key="2">
    <source>
        <dbReference type="ARBA" id="ARBA00022737"/>
    </source>
</evidence>
<reference evidence="7" key="1">
    <citation type="journal article" date="2008" name="Nat. Genet.">
        <title>The Pristionchus pacificus genome provides a unique perspective on nematode lifestyle and parasitism.</title>
        <authorList>
            <person name="Dieterich C."/>
            <person name="Clifton S.W."/>
            <person name="Schuster L.N."/>
            <person name="Chinwalla A."/>
            <person name="Delehaunty K."/>
            <person name="Dinkelacker I."/>
            <person name="Fulton L."/>
            <person name="Fulton R."/>
            <person name="Godfrey J."/>
            <person name="Minx P."/>
            <person name="Mitreva M."/>
            <person name="Roeseler W."/>
            <person name="Tian H."/>
            <person name="Witte H."/>
            <person name="Yang S.P."/>
            <person name="Wilson R.K."/>
            <person name="Sommer R.J."/>
        </authorList>
    </citation>
    <scope>NUCLEOTIDE SEQUENCE [LARGE SCALE GENOMIC DNA]</scope>
    <source>
        <strain evidence="7">PS312</strain>
    </source>
</reference>
<evidence type="ECO:0000256" key="4">
    <source>
        <dbReference type="ARBA" id="ARBA00022833"/>
    </source>
</evidence>
<dbReference type="Gene3D" id="3.30.160.60">
    <property type="entry name" value="Classic Zinc Finger"/>
    <property type="match status" value="1"/>
</dbReference>
<dbReference type="SUPFAM" id="SSF57667">
    <property type="entry name" value="beta-beta-alpha zinc fingers"/>
    <property type="match status" value="1"/>
</dbReference>
<name>A0A2A6CIF2_PRIPA</name>
<dbReference type="PANTHER" id="PTHR24408:SF58">
    <property type="entry name" value="TRANSCRIPTION FACTOR (TFIIIA), PUTATIVE (AFU_ORTHOLOGUE AFUA_1G05150)-RELATED"/>
    <property type="match status" value="1"/>
</dbReference>
<dbReference type="Proteomes" id="UP000005239">
    <property type="component" value="Unassembled WGS sequence"/>
</dbReference>
<keyword evidence="2" id="KW-0677">Repeat</keyword>